<feature type="transmembrane region" description="Helical" evidence="1">
    <location>
        <begin position="358"/>
        <end position="378"/>
    </location>
</feature>
<feature type="transmembrane region" description="Helical" evidence="1">
    <location>
        <begin position="986"/>
        <end position="1012"/>
    </location>
</feature>
<feature type="transmembrane region" description="Helical" evidence="1">
    <location>
        <begin position="332"/>
        <end position="351"/>
    </location>
</feature>
<dbReference type="SUPFAM" id="SSF82693">
    <property type="entry name" value="Multidrug efflux transporter AcrB pore domain, PN1, PN2, PC1 and PC2 subdomains"/>
    <property type="match status" value="2"/>
</dbReference>
<feature type="transmembrane region" description="Helical" evidence="1">
    <location>
        <begin position="433"/>
        <end position="459"/>
    </location>
</feature>
<dbReference type="PRINTS" id="PR00702">
    <property type="entry name" value="ACRIFLAVINRP"/>
</dbReference>
<feature type="transmembrane region" description="Helical" evidence="1">
    <location>
        <begin position="883"/>
        <end position="902"/>
    </location>
</feature>
<dbReference type="OrthoDB" id="9798415at2"/>
<feature type="transmembrane region" description="Helical" evidence="1">
    <location>
        <begin position="465"/>
        <end position="487"/>
    </location>
</feature>
<dbReference type="SUPFAM" id="SSF82714">
    <property type="entry name" value="Multidrug efflux transporter AcrB TolC docking domain, DN and DC subdomains"/>
    <property type="match status" value="1"/>
</dbReference>
<dbReference type="Gene3D" id="1.20.1640.10">
    <property type="entry name" value="Multidrug efflux transporter AcrB transmembrane domain"/>
    <property type="match status" value="2"/>
</dbReference>
<dbReference type="SUPFAM" id="SSF82866">
    <property type="entry name" value="Multidrug efflux transporter AcrB transmembrane domain"/>
    <property type="match status" value="2"/>
</dbReference>
<dbReference type="Pfam" id="PF00873">
    <property type="entry name" value="ACR_tran"/>
    <property type="match status" value="1"/>
</dbReference>
<dbReference type="Gene3D" id="3.30.2090.10">
    <property type="entry name" value="Multidrug efflux transporter AcrB TolC docking domain, DN and DC subdomains"/>
    <property type="match status" value="2"/>
</dbReference>
<dbReference type="InterPro" id="IPR027463">
    <property type="entry name" value="AcrB_DN_DC_subdom"/>
</dbReference>
<name>A0A2U2B7K3_9BACT</name>
<keyword evidence="1" id="KW-0472">Membrane</keyword>
<comment type="caution">
    <text evidence="2">The sequence shown here is derived from an EMBL/GenBank/DDBJ whole genome shotgun (WGS) entry which is preliminary data.</text>
</comment>
<feature type="transmembrane region" description="Helical" evidence="1">
    <location>
        <begin position="384"/>
        <end position="405"/>
    </location>
</feature>
<feature type="transmembrane region" description="Helical" evidence="1">
    <location>
        <begin position="908"/>
        <end position="927"/>
    </location>
</feature>
<dbReference type="PANTHER" id="PTHR32063">
    <property type="match status" value="1"/>
</dbReference>
<dbReference type="Gene3D" id="3.30.70.1440">
    <property type="entry name" value="Multidrug efflux transporter AcrB pore domain"/>
    <property type="match status" value="1"/>
</dbReference>
<feature type="transmembrane region" description="Helical" evidence="1">
    <location>
        <begin position="852"/>
        <end position="871"/>
    </location>
</feature>
<dbReference type="RefSeq" id="WP_109264765.1">
    <property type="nucleotide sequence ID" value="NZ_QEWP01000009.1"/>
</dbReference>
<evidence type="ECO:0000313" key="3">
    <source>
        <dbReference type="Proteomes" id="UP000244956"/>
    </source>
</evidence>
<dbReference type="Gene3D" id="3.30.70.1430">
    <property type="entry name" value="Multidrug efflux transporter AcrB pore domain"/>
    <property type="match status" value="2"/>
</dbReference>
<keyword evidence="1" id="KW-1133">Transmembrane helix</keyword>
<keyword evidence="3" id="KW-1185">Reference proteome</keyword>
<dbReference type="AlphaFoldDB" id="A0A2U2B7K3"/>
<dbReference type="EMBL" id="QEWP01000009">
    <property type="protein sequence ID" value="PWD99026.1"/>
    <property type="molecule type" value="Genomic_DNA"/>
</dbReference>
<feature type="transmembrane region" description="Helical" evidence="1">
    <location>
        <begin position="531"/>
        <end position="550"/>
    </location>
</feature>
<dbReference type="PANTHER" id="PTHR32063:SF0">
    <property type="entry name" value="SWARMING MOTILITY PROTEIN SWRC"/>
    <property type="match status" value="1"/>
</dbReference>
<reference evidence="2 3" key="1">
    <citation type="submission" date="2018-05" db="EMBL/GenBank/DDBJ databases">
        <title>Marinilabilia rubrum sp. nov., isolated from saltern sediment.</title>
        <authorList>
            <person name="Zhang R."/>
        </authorList>
    </citation>
    <scope>NUCLEOTIDE SEQUENCE [LARGE SCALE GENOMIC DNA]</scope>
    <source>
        <strain evidence="2 3">WTE16</strain>
    </source>
</reference>
<dbReference type="Proteomes" id="UP000244956">
    <property type="component" value="Unassembled WGS sequence"/>
</dbReference>
<sequence>MIKFLIHRPIAVLMTFLAILTLGVIASRFLPMSLMPDIDIPEITIQVNRPGESARQIEDGTVNPMRYHLMQIPHLDDITTESRDGRATIRLRFNYGADINYAFIDANEKVDAAMRNLPPDMERPAIIKATASDLPVFYINLWMEDAGNLEFMELSELARSVMVKRLEQLNEVAMVDVTGHLTPELYIQPNEELLKSLNLHHGHITQALEQNNMSVGSIEVADGQYRFNIRFANRLRTVEDVKNIRLKAGPRLMKLSEIAEIGLRPAKQQGAFLKGNTPALSLAVIKQSDARMDELKESVDRMLNRFERDYPRVNVEIVRDQTALLDYSISNLQQNLLFGGSLAFLILFFFLKDARSPWLIGISVPASLVISLLFFHIAGLSINIISLSGLILGVGMMIDNAIIVIDNITQHAERGKSLAESCIRGTNEVIRPLISSVLTTCAVFVPLIFISGISGALFYDQAMAVGIGLLASLIVSITLIPVLYHIFSRRAEKKGNIQGGKITRVFQNINLFQTSELYEKGFDRVFKHRKAFISFFLFLIIPALLGGLYMTKERFPSFSRDDVFLKIDWNRKINLEENIKRVNALNGFISGTVKNSNTYAGTQKYMLHKDMDQSVSEALLYFKANSRQDIEKVKEQVSARIKENWPAAVFSFRPPGTIFEKLFQEDEALLVARVSDNKQRGIPEIGKMERITKYMSDTLTREKLPPPVAGSHIEVQAKPEIMALYDVKHRILFNRLQSALNAWEVDVLHTGSQYVPIVIGNAPAPVHQLINELKVNNQKGTEIPVKELVSLQTKNDYKILYGSSEGAFVPVDINAIPGDNAQPFMKKVSRHLKQKFDVDTAFTGSWFSSRQLVGELLIVLLIALSLLYFILAAQFESLRQPLIILLEVPIDIAGALFLLWLFGGTINIMSMIGIVVMSGIIVNDSILKIDTINRLYRYENMPLLSAIREGGHRRLKPIIMTSVTTILALVPVIWGSGMGSELQRPLALTVIGGMILGTFVSLYFIPLCYYYLVREKNSKERI</sequence>
<keyword evidence="1" id="KW-0812">Transmembrane</keyword>
<dbReference type="GO" id="GO:0005886">
    <property type="term" value="C:plasma membrane"/>
    <property type="evidence" value="ECO:0007669"/>
    <property type="project" value="TreeGrafter"/>
</dbReference>
<evidence type="ECO:0000313" key="2">
    <source>
        <dbReference type="EMBL" id="PWD99026.1"/>
    </source>
</evidence>
<organism evidence="2 3">
    <name type="scientific">Marinilabilia rubra</name>
    <dbReference type="NCBI Taxonomy" id="2162893"/>
    <lineage>
        <taxon>Bacteria</taxon>
        <taxon>Pseudomonadati</taxon>
        <taxon>Bacteroidota</taxon>
        <taxon>Bacteroidia</taxon>
        <taxon>Marinilabiliales</taxon>
        <taxon>Marinilabiliaceae</taxon>
        <taxon>Marinilabilia</taxon>
    </lineage>
</organism>
<dbReference type="InterPro" id="IPR001036">
    <property type="entry name" value="Acrflvin-R"/>
</dbReference>
<protein>
    <recommendedName>
        <fullName evidence="4">Cation transporter</fullName>
    </recommendedName>
</protein>
<dbReference type="GO" id="GO:0042910">
    <property type="term" value="F:xenobiotic transmembrane transporter activity"/>
    <property type="evidence" value="ECO:0007669"/>
    <property type="project" value="TreeGrafter"/>
</dbReference>
<proteinExistence type="predicted"/>
<evidence type="ECO:0000256" key="1">
    <source>
        <dbReference type="SAM" id="Phobius"/>
    </source>
</evidence>
<accession>A0A2U2B7K3</accession>
<dbReference type="Gene3D" id="3.30.70.1320">
    <property type="entry name" value="Multidrug efflux transporter AcrB pore domain like"/>
    <property type="match status" value="1"/>
</dbReference>
<feature type="transmembrane region" description="Helical" evidence="1">
    <location>
        <begin position="957"/>
        <end position="974"/>
    </location>
</feature>
<evidence type="ECO:0008006" key="4">
    <source>
        <dbReference type="Google" id="ProtNLM"/>
    </source>
</evidence>
<gene>
    <name evidence="2" type="ORF">DDZ16_12230</name>
</gene>